<dbReference type="AlphaFoldDB" id="A0A174ZSV5"/>
<dbReference type="InterPro" id="IPR014198">
    <property type="entry name" value="Spore_III_AB"/>
</dbReference>
<reference evidence="2 4" key="2">
    <citation type="submission" date="2019-07" db="EMBL/GenBank/DDBJ databases">
        <authorList>
            <person name="Hibberd C M."/>
            <person name="Gehrig L. J."/>
            <person name="Chang H.-W."/>
            <person name="Venkatesh S."/>
        </authorList>
    </citation>
    <scope>NUCLEOTIDE SEQUENCE [LARGE SCALE GENOMIC DNA]</scope>
    <source>
        <strain evidence="2">Ruminococcus_torques_SSTS_Bg7063</strain>
    </source>
</reference>
<reference evidence="1 3" key="1">
    <citation type="submission" date="2015-09" db="EMBL/GenBank/DDBJ databases">
        <authorList>
            <consortium name="Pathogen Informatics"/>
        </authorList>
    </citation>
    <scope>NUCLEOTIDE SEQUENCE [LARGE SCALE GENOMIC DNA]</scope>
    <source>
        <strain evidence="1 3">2789STDY5834889</strain>
    </source>
</reference>
<dbReference type="EMBL" id="CABHNA010000039">
    <property type="protein sequence ID" value="VUX02144.1"/>
    <property type="molecule type" value="Genomic_DNA"/>
</dbReference>
<dbReference type="Proteomes" id="UP000078383">
    <property type="component" value="Unassembled WGS sequence"/>
</dbReference>
<dbReference type="RefSeq" id="WP_055172690.1">
    <property type="nucleotide sequence ID" value="NZ_CABHNA010000039.1"/>
</dbReference>
<gene>
    <name evidence="1" type="ORF">ERS852502_01902</name>
    <name evidence="2" type="ORF">RTSSTS7063_00924</name>
</gene>
<protein>
    <submittedName>
        <fullName evidence="1">Stage III sporulation protein SpoAB</fullName>
    </submittedName>
</protein>
<evidence type="ECO:0000313" key="4">
    <source>
        <dbReference type="Proteomes" id="UP000363661"/>
    </source>
</evidence>
<dbReference type="Proteomes" id="UP000363661">
    <property type="component" value="Unassembled WGS sequence"/>
</dbReference>
<dbReference type="Pfam" id="PF09548">
    <property type="entry name" value="Spore_III_AB"/>
    <property type="match status" value="1"/>
</dbReference>
<dbReference type="OrthoDB" id="1779801at2"/>
<evidence type="ECO:0000313" key="2">
    <source>
        <dbReference type="EMBL" id="VUX02144.1"/>
    </source>
</evidence>
<proteinExistence type="predicted"/>
<sequence>MQKLVGCFLILLATTGAGWMYGKELRNYLEELSHFRRIIEQIKGELLYAGLPLSEIFYNIASREKEPYENWLMDLAFQCQGTQEKRFADLWTDTIGKDLPELKWRGKMNPLICEPGELLEIGDREGVVRLLEYHLKRLDMEIEKRTAETSEKKKLGSWLGAAGGIFLVILLL</sequence>
<organism evidence="1 3">
    <name type="scientific">[Ruminococcus] torques</name>
    <dbReference type="NCBI Taxonomy" id="33039"/>
    <lineage>
        <taxon>Bacteria</taxon>
        <taxon>Bacillati</taxon>
        <taxon>Bacillota</taxon>
        <taxon>Clostridia</taxon>
        <taxon>Lachnospirales</taxon>
        <taxon>Lachnospiraceae</taxon>
        <taxon>Mediterraneibacter</taxon>
    </lineage>
</organism>
<accession>A0A174ZSV5</accession>
<evidence type="ECO:0000313" key="1">
    <source>
        <dbReference type="EMBL" id="CUQ89122.1"/>
    </source>
</evidence>
<dbReference type="EMBL" id="CZBX01000008">
    <property type="protein sequence ID" value="CUQ89122.1"/>
    <property type="molecule type" value="Genomic_DNA"/>
</dbReference>
<keyword evidence="4" id="KW-1185">Reference proteome</keyword>
<evidence type="ECO:0000313" key="3">
    <source>
        <dbReference type="Proteomes" id="UP000078383"/>
    </source>
</evidence>
<name>A0A174ZSV5_9FIRM</name>